<dbReference type="AlphaFoldDB" id="A0A7W9TWT6"/>
<accession>A0A7W9TWT6</accession>
<sequence>MALKLWGNAGRTRRSPLLPGDIDALARLVDGVDAERYYDVQAQDAWLEAAGRWPLVAAALGLKVEPQK</sequence>
<protein>
    <submittedName>
        <fullName evidence="1">Uncharacterized protein</fullName>
    </submittedName>
</protein>
<keyword evidence="2" id="KW-1185">Reference proteome</keyword>
<dbReference type="RefSeq" id="WP_183724024.1">
    <property type="nucleotide sequence ID" value="NZ_JACHBW010000005.1"/>
</dbReference>
<evidence type="ECO:0000313" key="1">
    <source>
        <dbReference type="EMBL" id="MBB6102156.1"/>
    </source>
</evidence>
<proteinExistence type="predicted"/>
<dbReference type="Pfam" id="PF10945">
    <property type="entry name" value="CBP_BcsR"/>
    <property type="match status" value="1"/>
</dbReference>
<reference evidence="1 2" key="1">
    <citation type="submission" date="2020-08" db="EMBL/GenBank/DDBJ databases">
        <title>Above-ground endophytic microbial communities from plants in different locations in the United States.</title>
        <authorList>
            <person name="Frank C."/>
        </authorList>
    </citation>
    <scope>NUCLEOTIDE SEQUENCE [LARGE SCALE GENOMIC DNA]</scope>
    <source>
        <strain evidence="1 2">WP4_2_2</strain>
    </source>
</reference>
<dbReference type="InterPro" id="IPR024487">
    <property type="entry name" value="CBP_BcsR"/>
</dbReference>
<comment type="caution">
    <text evidence="1">The sequence shown here is derived from an EMBL/GenBank/DDBJ whole genome shotgun (WGS) entry which is preliminary data.</text>
</comment>
<dbReference type="EMBL" id="JACHBW010000005">
    <property type="protein sequence ID" value="MBB6102156.1"/>
    <property type="molecule type" value="Genomic_DNA"/>
</dbReference>
<name>A0A7W9TWT6_9BURK</name>
<gene>
    <name evidence="1" type="ORF">F4827_002005</name>
</gene>
<evidence type="ECO:0000313" key="2">
    <source>
        <dbReference type="Proteomes" id="UP000571554"/>
    </source>
</evidence>
<organism evidence="1 2">
    <name type="scientific">Paraburkholderia bannensis</name>
    <dbReference type="NCBI Taxonomy" id="765414"/>
    <lineage>
        <taxon>Bacteria</taxon>
        <taxon>Pseudomonadati</taxon>
        <taxon>Pseudomonadota</taxon>
        <taxon>Betaproteobacteria</taxon>
        <taxon>Burkholderiales</taxon>
        <taxon>Burkholderiaceae</taxon>
        <taxon>Paraburkholderia</taxon>
    </lineage>
</organism>
<dbReference type="Proteomes" id="UP000571554">
    <property type="component" value="Unassembled WGS sequence"/>
</dbReference>